<keyword evidence="2" id="KW-0472">Membrane</keyword>
<reference evidence="4" key="1">
    <citation type="journal article" date="2019" name="Int. J. Syst. Evol. Microbiol.">
        <title>The Global Catalogue of Microorganisms (GCM) 10K type strain sequencing project: providing services to taxonomists for standard genome sequencing and annotation.</title>
        <authorList>
            <consortium name="The Broad Institute Genomics Platform"/>
            <consortium name="The Broad Institute Genome Sequencing Center for Infectious Disease"/>
            <person name="Wu L."/>
            <person name="Ma J."/>
        </authorList>
    </citation>
    <scope>NUCLEOTIDE SEQUENCE [LARGE SCALE GENOMIC DNA]</scope>
    <source>
        <strain evidence="4">JCM 18304</strain>
    </source>
</reference>
<dbReference type="EMBL" id="BAABJQ010000042">
    <property type="protein sequence ID" value="GAA5200301.1"/>
    <property type="molecule type" value="Genomic_DNA"/>
</dbReference>
<feature type="compositionally biased region" description="Low complexity" evidence="1">
    <location>
        <begin position="146"/>
        <end position="159"/>
    </location>
</feature>
<proteinExistence type="predicted"/>
<keyword evidence="4" id="KW-1185">Reference proteome</keyword>
<feature type="transmembrane region" description="Helical" evidence="2">
    <location>
        <begin position="49"/>
        <end position="70"/>
    </location>
</feature>
<evidence type="ECO:0000256" key="1">
    <source>
        <dbReference type="SAM" id="MobiDB-lite"/>
    </source>
</evidence>
<feature type="transmembrane region" description="Helical" evidence="2">
    <location>
        <begin position="82"/>
        <end position="101"/>
    </location>
</feature>
<dbReference type="Proteomes" id="UP001501570">
    <property type="component" value="Unassembled WGS sequence"/>
</dbReference>
<dbReference type="RefSeq" id="WP_345638399.1">
    <property type="nucleotide sequence ID" value="NZ_BAABJQ010000042.1"/>
</dbReference>
<gene>
    <name evidence="3" type="ORF">GCM10023322_77890</name>
</gene>
<name>A0ABP9SPM3_9ACTN</name>
<feature type="region of interest" description="Disordered" evidence="1">
    <location>
        <begin position="130"/>
        <end position="159"/>
    </location>
</feature>
<protein>
    <submittedName>
        <fullName evidence="3">Uncharacterized protein</fullName>
    </submittedName>
</protein>
<evidence type="ECO:0000313" key="4">
    <source>
        <dbReference type="Proteomes" id="UP001501570"/>
    </source>
</evidence>
<keyword evidence="2" id="KW-0812">Transmembrane</keyword>
<accession>A0ABP9SPM3</accession>
<evidence type="ECO:0000313" key="3">
    <source>
        <dbReference type="EMBL" id="GAA5200301.1"/>
    </source>
</evidence>
<sequence length="159" mass="16456">MKKADERVPRWPYVLLRGTTTAVAVLAAAQAVLAGGFLSGYYGALTAHLMVGISLVALAVLQVPVAVFQYRAGGSRPVLRECLTLPLVLAVQAGLGMLHILILHIPFGVLMIVGSFRFAVGAWRTPLPARAGSGGPGEPVEPVEPVEPAGPVEAAGVLS</sequence>
<organism evidence="3 4">
    <name type="scientific">Rugosimonospora acidiphila</name>
    <dbReference type="NCBI Taxonomy" id="556531"/>
    <lineage>
        <taxon>Bacteria</taxon>
        <taxon>Bacillati</taxon>
        <taxon>Actinomycetota</taxon>
        <taxon>Actinomycetes</taxon>
        <taxon>Micromonosporales</taxon>
        <taxon>Micromonosporaceae</taxon>
        <taxon>Rugosimonospora</taxon>
    </lineage>
</organism>
<comment type="caution">
    <text evidence="3">The sequence shown here is derived from an EMBL/GenBank/DDBJ whole genome shotgun (WGS) entry which is preliminary data.</text>
</comment>
<evidence type="ECO:0000256" key="2">
    <source>
        <dbReference type="SAM" id="Phobius"/>
    </source>
</evidence>
<feature type="transmembrane region" description="Helical" evidence="2">
    <location>
        <begin position="21"/>
        <end position="43"/>
    </location>
</feature>
<keyword evidence="2" id="KW-1133">Transmembrane helix</keyword>